<name>A0A0F3Q9A6_RICBE</name>
<evidence type="ECO:0000256" key="1">
    <source>
        <dbReference type="SAM" id="Phobius"/>
    </source>
</evidence>
<feature type="transmembrane region" description="Helical" evidence="1">
    <location>
        <begin position="23"/>
        <end position="40"/>
    </location>
</feature>
<reference evidence="2 3" key="1">
    <citation type="submission" date="2015-02" db="EMBL/GenBank/DDBJ databases">
        <title>Genome Sequencing of Rickettsiales.</title>
        <authorList>
            <person name="Daugherty S.C."/>
            <person name="Su Q."/>
            <person name="Abolude K."/>
            <person name="Beier-Sexton M."/>
            <person name="Carlyon J.A."/>
            <person name="Carter R."/>
            <person name="Day N.P."/>
            <person name="Dumler S.J."/>
            <person name="Dyachenko V."/>
            <person name="Godinez A."/>
            <person name="Kurtti T.J."/>
            <person name="Lichay M."/>
            <person name="Mullins K.E."/>
            <person name="Ott S."/>
            <person name="Pappas-Brown V."/>
            <person name="Paris D.H."/>
            <person name="Patel P."/>
            <person name="Richards A.L."/>
            <person name="Sadzewicz L."/>
            <person name="Sears K."/>
            <person name="Seidman D."/>
            <person name="Sengamalay N."/>
            <person name="Stenos J."/>
            <person name="Tallon L.J."/>
            <person name="Vincent G."/>
            <person name="Fraser C.M."/>
            <person name="Munderloh U."/>
            <person name="Dunning-Hotopp J.C."/>
        </authorList>
    </citation>
    <scope>NUCLEOTIDE SEQUENCE [LARGE SCALE GENOMIC DNA]</scope>
    <source>
        <strain evidence="2 3">RML An4</strain>
    </source>
</reference>
<evidence type="ECO:0000313" key="3">
    <source>
        <dbReference type="Proteomes" id="UP000033661"/>
    </source>
</evidence>
<dbReference type="PATRIC" id="fig|1359193.3.peg.107"/>
<keyword evidence="1" id="KW-0472">Membrane</keyword>
<evidence type="ECO:0000313" key="2">
    <source>
        <dbReference type="EMBL" id="KJV89145.1"/>
    </source>
</evidence>
<sequence>MQQNLQEVLYCHPMIYSIVPNSFYSMSFPHGIVALITYVIPAKAGIQKKA</sequence>
<protein>
    <submittedName>
        <fullName evidence="2">Uncharacterized protein</fullName>
    </submittedName>
</protein>
<proteinExistence type="predicted"/>
<dbReference type="Proteomes" id="UP000033661">
    <property type="component" value="Unassembled WGS sequence"/>
</dbReference>
<accession>A0A0F3Q9A6</accession>
<comment type="caution">
    <text evidence="2">The sequence shown here is derived from an EMBL/GenBank/DDBJ whole genome shotgun (WGS) entry which is preliminary data.</text>
</comment>
<keyword evidence="1" id="KW-0812">Transmembrane</keyword>
<dbReference type="EMBL" id="LAOI01000001">
    <property type="protein sequence ID" value="KJV89145.1"/>
    <property type="molecule type" value="Genomic_DNA"/>
</dbReference>
<dbReference type="AlphaFoldDB" id="A0A0F3Q9A6"/>
<keyword evidence="3" id="KW-1185">Reference proteome</keyword>
<gene>
    <name evidence="2" type="ORF">RBEAN4_0113</name>
</gene>
<keyword evidence="1" id="KW-1133">Transmembrane helix</keyword>
<organism evidence="2 3">
    <name type="scientific">Rickettsia bellii str. RML An4</name>
    <dbReference type="NCBI Taxonomy" id="1359193"/>
    <lineage>
        <taxon>Bacteria</taxon>
        <taxon>Pseudomonadati</taxon>
        <taxon>Pseudomonadota</taxon>
        <taxon>Alphaproteobacteria</taxon>
        <taxon>Rickettsiales</taxon>
        <taxon>Rickettsiaceae</taxon>
        <taxon>Rickettsieae</taxon>
        <taxon>Rickettsia</taxon>
        <taxon>belli group</taxon>
    </lineage>
</organism>